<evidence type="ECO:0000313" key="1">
    <source>
        <dbReference type="EMBL" id="MCM2677891.1"/>
    </source>
</evidence>
<dbReference type="EMBL" id="JAMQJY010000007">
    <property type="protein sequence ID" value="MCM2677891.1"/>
    <property type="molecule type" value="Genomic_DNA"/>
</dbReference>
<accession>A0ABT0XPQ4</accession>
<organism evidence="1 2">
    <name type="scientific">Alkalicoccobacillus plakortidis</name>
    <dbReference type="NCBI Taxonomy" id="444060"/>
    <lineage>
        <taxon>Bacteria</taxon>
        <taxon>Bacillati</taxon>
        <taxon>Bacillota</taxon>
        <taxon>Bacilli</taxon>
        <taxon>Bacillales</taxon>
        <taxon>Bacillaceae</taxon>
        <taxon>Alkalicoccobacillus</taxon>
    </lineage>
</organism>
<dbReference type="RefSeq" id="WP_251611689.1">
    <property type="nucleotide sequence ID" value="NZ_JAMQJY010000007.1"/>
</dbReference>
<gene>
    <name evidence="1" type="ORF">NDM98_22405</name>
</gene>
<comment type="caution">
    <text evidence="1">The sequence shown here is derived from an EMBL/GenBank/DDBJ whole genome shotgun (WGS) entry which is preliminary data.</text>
</comment>
<dbReference type="Proteomes" id="UP001203665">
    <property type="component" value="Unassembled WGS sequence"/>
</dbReference>
<name>A0ABT0XPQ4_9BACI</name>
<proteinExistence type="predicted"/>
<evidence type="ECO:0000313" key="2">
    <source>
        <dbReference type="Proteomes" id="UP001203665"/>
    </source>
</evidence>
<keyword evidence="2" id="KW-1185">Reference proteome</keyword>
<protein>
    <submittedName>
        <fullName evidence="1">Uncharacterized protein</fullName>
    </submittedName>
</protein>
<sequence length="115" mass="13235">MKVYYEELDGELFPHWLLVPATKNSGTLSFNLTSPFERIEAEDFHDELTIVTVTQAALAIRPLDDTHFVLYTDQITSDLDVHIPDAVDYYLIRLEDLEEILQMSVRPYFISPNGS</sequence>
<reference evidence="1" key="1">
    <citation type="submission" date="2022-06" db="EMBL/GenBank/DDBJ databases">
        <title>Alkalicoccobacillus porphyridii sp. nov., isolated from a marine red alga, Porphyridium purpureum and reclassification of Shouchella plakortidis and Shouchella gibsonii as Alkalicoccobacillus plakortidis comb. nov. and Alkalicoccobacillus gibsonii comb. nov.</title>
        <authorList>
            <person name="Kim K.H."/>
            <person name="Lee J.K."/>
            <person name="Han D.M."/>
            <person name="Baek J.H."/>
            <person name="Jeon C.O."/>
        </authorList>
    </citation>
    <scope>NUCLEOTIDE SEQUENCE</scope>
    <source>
        <strain evidence="1">DSM 19153</strain>
    </source>
</reference>